<proteinExistence type="predicted"/>
<evidence type="ECO:0000256" key="1">
    <source>
        <dbReference type="ARBA" id="ARBA00023122"/>
    </source>
</evidence>
<comment type="caution">
    <text evidence="5">The sequence shown here is derived from an EMBL/GenBank/DDBJ whole genome shotgun (WGS) entry which is preliminary data.</text>
</comment>
<dbReference type="InterPro" id="IPR046342">
    <property type="entry name" value="CBS_dom_sf"/>
</dbReference>
<dbReference type="SUPFAM" id="SSF54631">
    <property type="entry name" value="CBS-domain pair"/>
    <property type="match status" value="1"/>
</dbReference>
<dbReference type="PANTHER" id="PTHR43080">
    <property type="entry name" value="CBS DOMAIN-CONTAINING PROTEIN CBSX3, MITOCHONDRIAL"/>
    <property type="match status" value="1"/>
</dbReference>
<evidence type="ECO:0000313" key="5">
    <source>
        <dbReference type="EMBL" id="MDO9711077.1"/>
    </source>
</evidence>
<dbReference type="PANTHER" id="PTHR43080:SF2">
    <property type="entry name" value="CBS DOMAIN-CONTAINING PROTEIN"/>
    <property type="match status" value="1"/>
</dbReference>
<organism evidence="5 6">
    <name type="scientific">Paracraurococcus lichenis</name>
    <dbReference type="NCBI Taxonomy" id="3064888"/>
    <lineage>
        <taxon>Bacteria</taxon>
        <taxon>Pseudomonadati</taxon>
        <taxon>Pseudomonadota</taxon>
        <taxon>Alphaproteobacteria</taxon>
        <taxon>Acetobacterales</taxon>
        <taxon>Roseomonadaceae</taxon>
        <taxon>Paracraurococcus</taxon>
    </lineage>
</organism>
<dbReference type="InterPro" id="IPR000644">
    <property type="entry name" value="CBS_dom"/>
</dbReference>
<reference evidence="5 6" key="1">
    <citation type="submission" date="2023-08" db="EMBL/GenBank/DDBJ databases">
        <title>The draft genome sequence of Paracraurococcus sp. LOR1-02.</title>
        <authorList>
            <person name="Kingkaew E."/>
            <person name="Tanasupawat S."/>
        </authorList>
    </citation>
    <scope>NUCLEOTIDE SEQUENCE [LARGE SCALE GENOMIC DNA]</scope>
    <source>
        <strain evidence="5 6">LOR1-02</strain>
    </source>
</reference>
<accession>A0ABT9E4H8</accession>
<dbReference type="PROSITE" id="PS51371">
    <property type="entry name" value="CBS"/>
    <property type="match status" value="2"/>
</dbReference>
<protein>
    <submittedName>
        <fullName evidence="5">CBS domain-containing protein</fullName>
    </submittedName>
</protein>
<dbReference type="Pfam" id="PF00571">
    <property type="entry name" value="CBS"/>
    <property type="match status" value="2"/>
</dbReference>
<feature type="region of interest" description="Disordered" evidence="3">
    <location>
        <begin position="1"/>
        <end position="68"/>
    </location>
</feature>
<dbReference type="InterPro" id="IPR051257">
    <property type="entry name" value="Diverse_CBS-Domain"/>
</dbReference>
<feature type="compositionally biased region" description="Low complexity" evidence="3">
    <location>
        <begin position="30"/>
        <end position="68"/>
    </location>
</feature>
<evidence type="ECO:0000256" key="2">
    <source>
        <dbReference type="PROSITE-ProRule" id="PRU00703"/>
    </source>
</evidence>
<evidence type="ECO:0000259" key="4">
    <source>
        <dbReference type="PROSITE" id="PS51371"/>
    </source>
</evidence>
<sequence length="377" mass="39918">MADTNSKSSQDTRTAAVEATQRAAGAANDAGQRGLAAAGEAARAAGGMAQRGAATAAETARQGGRASAEAVRQGGAALARTGQAAAEVTARGAQAGAEGQRLLAEEAADRFEEMGQQVAEAIQRGTREMRRMMVLPHLAEGGLRDMQQALNGLVEGVVRTNLRTMQEMVRLANPGGVVELQQRFAAEYLGALMEGGTVILQAARRTADEALQPLERQLEARRGQAGAQGGRVADVMSREVRVASPEDTVQQAARLMREEDTGVLPVGENDRLVGMVTDRDLALRVAAEGRDAASTKVREVMTPEVRYVFEDEDLHQAADSMAEQQVRRLPVVNRDRRLVGILSLGDMAREGRTPRLAGRALGGVAREGGLHTQTAAE</sequence>
<feature type="domain" description="CBS" evidence="4">
    <location>
        <begin position="236"/>
        <end position="292"/>
    </location>
</feature>
<dbReference type="Proteomes" id="UP001243009">
    <property type="component" value="Unassembled WGS sequence"/>
</dbReference>
<dbReference type="EMBL" id="JAUTWS010000024">
    <property type="protein sequence ID" value="MDO9711077.1"/>
    <property type="molecule type" value="Genomic_DNA"/>
</dbReference>
<keyword evidence="1 2" id="KW-0129">CBS domain</keyword>
<feature type="compositionally biased region" description="Polar residues" evidence="3">
    <location>
        <begin position="1"/>
        <end position="13"/>
    </location>
</feature>
<dbReference type="RefSeq" id="WP_305105936.1">
    <property type="nucleotide sequence ID" value="NZ_JAUTWS010000024.1"/>
</dbReference>
<name>A0ABT9E4H8_9PROT</name>
<evidence type="ECO:0000256" key="3">
    <source>
        <dbReference type="SAM" id="MobiDB-lite"/>
    </source>
</evidence>
<evidence type="ECO:0000313" key="6">
    <source>
        <dbReference type="Proteomes" id="UP001243009"/>
    </source>
</evidence>
<gene>
    <name evidence="5" type="ORF">Q7A36_22180</name>
</gene>
<dbReference type="CDD" id="cd04622">
    <property type="entry name" value="CBS_pair_HRP1_like"/>
    <property type="match status" value="1"/>
</dbReference>
<dbReference type="Gene3D" id="3.10.580.10">
    <property type="entry name" value="CBS-domain"/>
    <property type="match status" value="1"/>
</dbReference>
<dbReference type="SMART" id="SM00116">
    <property type="entry name" value="CBS"/>
    <property type="match status" value="2"/>
</dbReference>
<keyword evidence="6" id="KW-1185">Reference proteome</keyword>
<feature type="domain" description="CBS" evidence="4">
    <location>
        <begin position="301"/>
        <end position="358"/>
    </location>
</feature>